<dbReference type="Gene3D" id="1.10.30.50">
    <property type="match status" value="1"/>
</dbReference>
<dbReference type="InterPro" id="IPR003870">
    <property type="entry name" value="DUF222"/>
</dbReference>
<protein>
    <submittedName>
        <fullName evidence="4">DUF222 domain-containing protein</fullName>
    </submittedName>
</protein>
<evidence type="ECO:0000256" key="1">
    <source>
        <dbReference type="ARBA" id="ARBA00023450"/>
    </source>
</evidence>
<reference evidence="5" key="1">
    <citation type="journal article" date="2019" name="Int. J. Syst. Evol. Microbiol.">
        <title>The Global Catalogue of Microorganisms (GCM) 10K type strain sequencing project: providing services to taxonomists for standard genome sequencing and annotation.</title>
        <authorList>
            <consortium name="The Broad Institute Genomics Platform"/>
            <consortium name="The Broad Institute Genome Sequencing Center for Infectious Disease"/>
            <person name="Wu L."/>
            <person name="Ma J."/>
        </authorList>
    </citation>
    <scope>NUCLEOTIDE SEQUENCE [LARGE SCALE GENOMIC DNA]</scope>
    <source>
        <strain evidence="5">CCUG 58127</strain>
    </source>
</reference>
<dbReference type="InterPro" id="IPR003615">
    <property type="entry name" value="HNH_nuc"/>
</dbReference>
<name>A0ABW2AC75_9MICO</name>
<evidence type="ECO:0000256" key="2">
    <source>
        <dbReference type="SAM" id="MobiDB-lite"/>
    </source>
</evidence>
<feature type="domain" description="HNH nuclease" evidence="3">
    <location>
        <begin position="405"/>
        <end position="457"/>
    </location>
</feature>
<evidence type="ECO:0000259" key="3">
    <source>
        <dbReference type="SMART" id="SM00507"/>
    </source>
</evidence>
<dbReference type="Proteomes" id="UP001596298">
    <property type="component" value="Unassembled WGS sequence"/>
</dbReference>
<accession>A0ABW2AC75</accession>
<sequence>MSIDHLMVDCASAEPGRGQEVLAVLQAAAEVIDEVPGALHQFGEDQEAELMSVLLRLQGRSSQVGAIVAADAVDRGVLVGSDAANASQWISGRLTGGTRLEPKTIRVMASVADACQHRKNTVIGRALLKGSCSVESARTALLQADKVGPVIPTAERDEVLSWFLQVDPALGCDGLTKLTRAIIDRFAPEKLSEDDENLEGIESLSWSTTATGMTRLVAELSPANAAILKEAINAKSAPRPAKPADNTDNTAGAGGPEEAGETGTTGPADRTAGTAAASRGHGSGAAFGLRVDDDTEAAESSTSSEPVRDERSPGKRRADALMDLVGAGARAAAGDGVQAGAATVLLTMGLQELLKGHGATTSTGDVLDAGAARRFACTADLIPVVLGGPSQPLDVGRRERLATKAIRVAVILRDGGCSFPGCDRPPGFCEIHHVRPWWAGGETSLSNSTLLCGRHHQGVHRQGYTADVRPDRVIWDLTPGRMPGHQTKAA</sequence>
<feature type="compositionally biased region" description="Low complexity" evidence="2">
    <location>
        <begin position="261"/>
        <end position="288"/>
    </location>
</feature>
<organism evidence="4 5">
    <name type="scientific">Flexivirga alba</name>
    <dbReference type="NCBI Taxonomy" id="702742"/>
    <lineage>
        <taxon>Bacteria</taxon>
        <taxon>Bacillati</taxon>
        <taxon>Actinomycetota</taxon>
        <taxon>Actinomycetes</taxon>
        <taxon>Micrococcales</taxon>
        <taxon>Dermacoccaceae</taxon>
        <taxon>Flexivirga</taxon>
    </lineage>
</organism>
<comment type="caution">
    <text evidence="4">The sequence shown here is derived from an EMBL/GenBank/DDBJ whole genome shotgun (WGS) entry which is preliminary data.</text>
</comment>
<dbReference type="InterPro" id="IPR002711">
    <property type="entry name" value="HNH"/>
</dbReference>
<gene>
    <name evidence="4" type="ORF">ACFQDH_03355</name>
</gene>
<dbReference type="CDD" id="cd00085">
    <property type="entry name" value="HNHc"/>
    <property type="match status" value="1"/>
</dbReference>
<proteinExistence type="inferred from homology"/>
<dbReference type="Pfam" id="PF02720">
    <property type="entry name" value="DUF222"/>
    <property type="match status" value="1"/>
</dbReference>
<keyword evidence="5" id="KW-1185">Reference proteome</keyword>
<dbReference type="Pfam" id="PF01844">
    <property type="entry name" value="HNH"/>
    <property type="match status" value="1"/>
</dbReference>
<dbReference type="EMBL" id="JBHSWH010000001">
    <property type="protein sequence ID" value="MFC6704333.1"/>
    <property type="molecule type" value="Genomic_DNA"/>
</dbReference>
<feature type="region of interest" description="Disordered" evidence="2">
    <location>
        <begin position="234"/>
        <end position="316"/>
    </location>
</feature>
<evidence type="ECO:0000313" key="4">
    <source>
        <dbReference type="EMBL" id="MFC6704333.1"/>
    </source>
</evidence>
<comment type="similarity">
    <text evidence="1">Belongs to the Rv1128c/1148c/1588c/1702c/1945/3466 family.</text>
</comment>
<feature type="compositionally biased region" description="Basic and acidic residues" evidence="2">
    <location>
        <begin position="306"/>
        <end position="316"/>
    </location>
</feature>
<evidence type="ECO:0000313" key="5">
    <source>
        <dbReference type="Proteomes" id="UP001596298"/>
    </source>
</evidence>
<dbReference type="RefSeq" id="WP_382398465.1">
    <property type="nucleotide sequence ID" value="NZ_JBHSWH010000001.1"/>
</dbReference>
<dbReference type="SMART" id="SM00507">
    <property type="entry name" value="HNHc"/>
    <property type="match status" value="1"/>
</dbReference>